<dbReference type="InterPro" id="IPR001356">
    <property type="entry name" value="HD"/>
</dbReference>
<dbReference type="CDD" id="cd00086">
    <property type="entry name" value="homeodomain"/>
    <property type="match status" value="1"/>
</dbReference>
<dbReference type="GO" id="GO:0005634">
    <property type="term" value="C:nucleus"/>
    <property type="evidence" value="ECO:0007669"/>
    <property type="project" value="UniProtKB-SubCell"/>
</dbReference>
<accession>A0AAV7XHU9</accession>
<dbReference type="Proteomes" id="UP001075354">
    <property type="component" value="Chromosome 9"/>
</dbReference>
<feature type="compositionally biased region" description="Low complexity" evidence="7">
    <location>
        <begin position="115"/>
        <end position="125"/>
    </location>
</feature>
<evidence type="ECO:0000256" key="1">
    <source>
        <dbReference type="ARBA" id="ARBA00004123"/>
    </source>
</evidence>
<organism evidence="9 10">
    <name type="scientific">Megalurothrips usitatus</name>
    <name type="common">bean blossom thrips</name>
    <dbReference type="NCBI Taxonomy" id="439358"/>
    <lineage>
        <taxon>Eukaryota</taxon>
        <taxon>Metazoa</taxon>
        <taxon>Ecdysozoa</taxon>
        <taxon>Arthropoda</taxon>
        <taxon>Hexapoda</taxon>
        <taxon>Insecta</taxon>
        <taxon>Pterygota</taxon>
        <taxon>Neoptera</taxon>
        <taxon>Paraneoptera</taxon>
        <taxon>Thysanoptera</taxon>
        <taxon>Terebrantia</taxon>
        <taxon>Thripoidea</taxon>
        <taxon>Thripidae</taxon>
        <taxon>Megalurothrips</taxon>
    </lineage>
</organism>
<sequence length="321" mass="34183">MTMLMMQRLLQQPDQQQHQQGVAALGAALGPEQPPASPAPSPPSTPAAGAAAAPGLPPPAALRHGVYGPLLDVDKLEDADDELRRRLKDDVKAGLPVDLTRRQHLGQHPCEDRLSPTSSMASSSAPDDDHHHLQHHLNNNNNNNLAGDDDMCSDVDLESSDIGEDTKDGDGPSKKKSSGGGSGGGPGGGGGGGSSSKSSGGGKARRARTAFTYEQLVALENKFKSTRYLSVCERLNLALSLSLTETQVKIWFQNRRTKWKKQNPGMDVNSPTERQPPPGPHHQGPFSGAFHPHAGLLYSYPYGSQGYSGHPYFHHPLGHSS</sequence>
<proteinExistence type="predicted"/>
<evidence type="ECO:0000256" key="3">
    <source>
        <dbReference type="ARBA" id="ARBA00023155"/>
    </source>
</evidence>
<feature type="compositionally biased region" description="Low complexity" evidence="7">
    <location>
        <begin position="136"/>
        <end position="146"/>
    </location>
</feature>
<feature type="region of interest" description="Disordered" evidence="7">
    <location>
        <begin position="261"/>
        <end position="288"/>
    </location>
</feature>
<dbReference type="GO" id="GO:0000978">
    <property type="term" value="F:RNA polymerase II cis-regulatory region sequence-specific DNA binding"/>
    <property type="evidence" value="ECO:0007669"/>
    <property type="project" value="TreeGrafter"/>
</dbReference>
<dbReference type="SMART" id="SM00389">
    <property type="entry name" value="HOX"/>
    <property type="match status" value="1"/>
</dbReference>
<evidence type="ECO:0000256" key="5">
    <source>
        <dbReference type="PROSITE-ProRule" id="PRU00108"/>
    </source>
</evidence>
<reference evidence="9" key="1">
    <citation type="submission" date="2022-12" db="EMBL/GenBank/DDBJ databases">
        <title>Chromosome-level genome assembly of the bean flower thrips Megalurothrips usitatus.</title>
        <authorList>
            <person name="Ma L."/>
            <person name="Liu Q."/>
            <person name="Li H."/>
            <person name="Cai W."/>
        </authorList>
    </citation>
    <scope>NUCLEOTIDE SEQUENCE</scope>
    <source>
        <strain evidence="9">Cailab_2022a</strain>
    </source>
</reference>
<keyword evidence="10" id="KW-1185">Reference proteome</keyword>
<keyword evidence="2 5" id="KW-0238">DNA-binding</keyword>
<dbReference type="InterPro" id="IPR050394">
    <property type="entry name" value="Homeobox_NK-like"/>
</dbReference>
<dbReference type="AlphaFoldDB" id="A0AAV7XHU9"/>
<dbReference type="PRINTS" id="PR00024">
    <property type="entry name" value="HOMEOBOX"/>
</dbReference>
<dbReference type="InterPro" id="IPR009057">
    <property type="entry name" value="Homeodomain-like_sf"/>
</dbReference>
<dbReference type="SUPFAM" id="SSF46689">
    <property type="entry name" value="Homeodomain-like"/>
    <property type="match status" value="1"/>
</dbReference>
<evidence type="ECO:0000313" key="10">
    <source>
        <dbReference type="Proteomes" id="UP001075354"/>
    </source>
</evidence>
<dbReference type="PANTHER" id="PTHR24340:SF37">
    <property type="entry name" value="HOMEOBOX PROTEIN SLOU"/>
    <property type="match status" value="1"/>
</dbReference>
<name>A0AAV7XHU9_9NEOP</name>
<comment type="caution">
    <text evidence="9">The sequence shown here is derived from an EMBL/GenBank/DDBJ whole genome shotgun (WGS) entry which is preliminary data.</text>
</comment>
<gene>
    <name evidence="9" type="ORF">ONE63_010694</name>
</gene>
<evidence type="ECO:0000313" key="9">
    <source>
        <dbReference type="EMBL" id="KAJ1524167.1"/>
    </source>
</evidence>
<feature type="domain" description="Homeobox" evidence="8">
    <location>
        <begin position="202"/>
        <end position="262"/>
    </location>
</feature>
<protein>
    <recommendedName>
        <fullName evidence="8">Homeobox domain-containing protein</fullName>
    </recommendedName>
</protein>
<feature type="compositionally biased region" description="Gly residues" evidence="7">
    <location>
        <begin position="178"/>
        <end position="202"/>
    </location>
</feature>
<dbReference type="PROSITE" id="PS50071">
    <property type="entry name" value="HOMEOBOX_2"/>
    <property type="match status" value="1"/>
</dbReference>
<dbReference type="PROSITE" id="PS00027">
    <property type="entry name" value="HOMEOBOX_1"/>
    <property type="match status" value="1"/>
</dbReference>
<dbReference type="PANTHER" id="PTHR24340">
    <property type="entry name" value="HOMEOBOX PROTEIN NKX"/>
    <property type="match status" value="1"/>
</dbReference>
<dbReference type="GO" id="GO:0030154">
    <property type="term" value="P:cell differentiation"/>
    <property type="evidence" value="ECO:0007669"/>
    <property type="project" value="TreeGrafter"/>
</dbReference>
<evidence type="ECO:0000259" key="8">
    <source>
        <dbReference type="PROSITE" id="PS50071"/>
    </source>
</evidence>
<dbReference type="InterPro" id="IPR017970">
    <property type="entry name" value="Homeobox_CS"/>
</dbReference>
<evidence type="ECO:0000256" key="7">
    <source>
        <dbReference type="SAM" id="MobiDB-lite"/>
    </source>
</evidence>
<keyword evidence="3 5" id="KW-0371">Homeobox</keyword>
<feature type="region of interest" description="Disordered" evidence="7">
    <location>
        <begin position="1"/>
        <end position="64"/>
    </location>
</feature>
<feature type="region of interest" description="Disordered" evidence="7">
    <location>
        <begin position="98"/>
        <end position="206"/>
    </location>
</feature>
<feature type="compositionally biased region" description="Pro residues" evidence="7">
    <location>
        <begin position="32"/>
        <end position="45"/>
    </location>
</feature>
<dbReference type="InterPro" id="IPR020479">
    <property type="entry name" value="HD_metazoa"/>
</dbReference>
<feature type="compositionally biased region" description="Basic and acidic residues" evidence="7">
    <location>
        <begin position="164"/>
        <end position="173"/>
    </location>
</feature>
<dbReference type="EMBL" id="JAPTSV010000009">
    <property type="protein sequence ID" value="KAJ1524167.1"/>
    <property type="molecule type" value="Genomic_DNA"/>
</dbReference>
<dbReference type="Pfam" id="PF00046">
    <property type="entry name" value="Homeodomain"/>
    <property type="match status" value="1"/>
</dbReference>
<feature type="DNA-binding region" description="Homeobox" evidence="5">
    <location>
        <begin position="204"/>
        <end position="263"/>
    </location>
</feature>
<evidence type="ECO:0000256" key="6">
    <source>
        <dbReference type="RuleBase" id="RU000682"/>
    </source>
</evidence>
<keyword evidence="4 5" id="KW-0539">Nucleus</keyword>
<feature type="compositionally biased region" description="Low complexity" evidence="7">
    <location>
        <begin position="7"/>
        <end position="31"/>
    </location>
</feature>
<dbReference type="Gene3D" id="1.10.10.60">
    <property type="entry name" value="Homeodomain-like"/>
    <property type="match status" value="1"/>
</dbReference>
<comment type="subcellular location">
    <subcellularLocation>
        <location evidence="1 5 6">Nucleus</location>
    </subcellularLocation>
</comment>
<evidence type="ECO:0000256" key="2">
    <source>
        <dbReference type="ARBA" id="ARBA00023125"/>
    </source>
</evidence>
<evidence type="ECO:0000256" key="4">
    <source>
        <dbReference type="ARBA" id="ARBA00023242"/>
    </source>
</evidence>
<dbReference type="GO" id="GO:0000981">
    <property type="term" value="F:DNA-binding transcription factor activity, RNA polymerase II-specific"/>
    <property type="evidence" value="ECO:0007669"/>
    <property type="project" value="InterPro"/>
</dbReference>
<feature type="compositionally biased region" description="Acidic residues" evidence="7">
    <location>
        <begin position="147"/>
        <end position="163"/>
    </location>
</feature>